<comment type="caution">
    <text evidence="3">The sequence shown here is derived from an EMBL/GenBank/DDBJ whole genome shotgun (WGS) entry which is preliminary data.</text>
</comment>
<dbReference type="AlphaFoldDB" id="A0A9P5DXX8"/>
<reference evidence="3" key="1">
    <citation type="journal article" date="2017" name="Mycologia">
        <title>Fusarium algeriense, sp. nov., a novel toxigenic crown rot pathogen of durum wheat from Algeria is nested in the Fusarium burgessii species complex.</title>
        <authorList>
            <person name="Laraba I."/>
            <person name="Keddad A."/>
            <person name="Boureghda H."/>
            <person name="Abdallah N."/>
            <person name="Vaughan M.M."/>
            <person name="Proctor R.H."/>
            <person name="Busman M."/>
            <person name="O'Donnell K."/>
        </authorList>
    </citation>
    <scope>NUCLEOTIDE SEQUENCE</scope>
    <source>
        <strain evidence="3">NRRL 25174</strain>
    </source>
</reference>
<accession>A0A9P5DXX8</accession>
<dbReference type="SUPFAM" id="SSF52540">
    <property type="entry name" value="P-loop containing nucleoside triphosphate hydrolases"/>
    <property type="match status" value="1"/>
</dbReference>
<dbReference type="PANTHER" id="PTHR46411">
    <property type="entry name" value="FAMILY ATPASE, PUTATIVE-RELATED"/>
    <property type="match status" value="1"/>
</dbReference>
<dbReference type="CDD" id="cd19481">
    <property type="entry name" value="RecA-like_protease"/>
    <property type="match status" value="1"/>
</dbReference>
<reference evidence="3" key="2">
    <citation type="submission" date="2020-02" db="EMBL/GenBank/DDBJ databases">
        <title>Identification and distribution of gene clusters putatively required for synthesis of sphingolipid metabolism inhibitors in phylogenetically diverse species of the filamentous fungus Fusarium.</title>
        <authorList>
            <person name="Kim H.-S."/>
            <person name="Busman M."/>
            <person name="Brown D.W."/>
            <person name="Divon H."/>
            <person name="Uhlig S."/>
            <person name="Proctor R.H."/>
        </authorList>
    </citation>
    <scope>NUCLEOTIDE SEQUENCE</scope>
    <source>
        <strain evidence="3">NRRL 25174</strain>
    </source>
</reference>
<feature type="compositionally biased region" description="Polar residues" evidence="1">
    <location>
        <begin position="21"/>
        <end position="36"/>
    </location>
</feature>
<dbReference type="SMART" id="SM00382">
    <property type="entry name" value="AAA"/>
    <property type="match status" value="1"/>
</dbReference>
<proteinExistence type="predicted"/>
<evidence type="ECO:0000256" key="1">
    <source>
        <dbReference type="SAM" id="MobiDB-lite"/>
    </source>
</evidence>
<evidence type="ECO:0000313" key="4">
    <source>
        <dbReference type="Proteomes" id="UP000730481"/>
    </source>
</evidence>
<dbReference type="GO" id="GO:0016887">
    <property type="term" value="F:ATP hydrolysis activity"/>
    <property type="evidence" value="ECO:0007669"/>
    <property type="project" value="InterPro"/>
</dbReference>
<feature type="region of interest" description="Disordered" evidence="1">
    <location>
        <begin position="21"/>
        <end position="54"/>
    </location>
</feature>
<protein>
    <submittedName>
        <fullName evidence="3">AAA family ATPase</fullName>
    </submittedName>
</protein>
<keyword evidence="4" id="KW-1185">Reference proteome</keyword>
<name>A0A9P5DXX8_9HYPO</name>
<dbReference type="InterPro" id="IPR003593">
    <property type="entry name" value="AAA+_ATPase"/>
</dbReference>
<dbReference type="Pfam" id="PF22942">
    <property type="entry name" value="DUF7025"/>
    <property type="match status" value="1"/>
</dbReference>
<sequence>MSHKRQRLTSNYLGSGLRASSSTTFTGHSYHNTSGTGRDWVDRQASSSPSLSDSRIRKKPITTIDWRAELCRVLDKRDEITNEDLLDELDAAFHELKESRSRYDHEDDRHESPPRHQVLYRIRCDESRLDDDRSDDSENPTDEGYTIFENPPWVVEYGPHKTHLRGGSPISSLELYLERNKDIAFLVYVDFVCCGEDPIEAAHHPSHQYHPIEAATLALHTKESICIISPHLQIALQGLEVSVLRDLPHPSFADPSPQISFPYLWWFHRRDQIDRAIAELEVEPAGHLSLLRNYMVDRLQRDWSKVDELTSTGLISLEYLQYIYIPGQILISHSVDSDITQKQCYRVLDWMKKGYRQSDNSHFSEVHAASWLFDGAFKEVQKILSITSPDLNHEFEIESLSFYPQQFASADLVQLLLDRGRMFWQCRERKYVSTSELGGDVLQNSMDSRFMIDMETYKYMHPKAAAEAVIPDVEVTDTIGPHNWDRVKLSSSDDFIMCLPTTIIGFNMHKKEWITLDVHALREVQWNSQAFEYLVISQVTKELIKAVVMNQLGSKANDLIHGKGNGLFMLLHGGPGTGKTLTAESVAEIAKRPLYRVTCGDIGTKAEDVEKYLEVVLYLGKTWGCVVLLDEADVFLEQRSLVNIERNALVSVFLRVLEYYDGILILTSNRVGIFDEAFRSRIQLSLRYKNLGQAERYQIWENFLKHLDHFQLTVRSRSTSQSQQVPLIGYGMDIADLRKHLSELAQVSLNGREIRNALSIARQLALYRQESLQFHHLKDVMEEAKKFEEYLNELNDGFSADDIRRDRRER</sequence>
<dbReference type="Pfam" id="PF23232">
    <property type="entry name" value="AAA_lid_13"/>
    <property type="match status" value="1"/>
</dbReference>
<gene>
    <name evidence="3" type="ORF">FBEOM_6544</name>
</gene>
<dbReference type="PANTHER" id="PTHR46411:SF2">
    <property type="entry name" value="AAA+ ATPASE DOMAIN-CONTAINING PROTEIN"/>
    <property type="match status" value="1"/>
</dbReference>
<dbReference type="Pfam" id="PF00004">
    <property type="entry name" value="AAA"/>
    <property type="match status" value="1"/>
</dbReference>
<feature type="domain" description="AAA+ ATPase" evidence="2">
    <location>
        <begin position="565"/>
        <end position="692"/>
    </location>
</feature>
<evidence type="ECO:0000313" key="3">
    <source>
        <dbReference type="EMBL" id="KAF4339550.1"/>
    </source>
</evidence>
<dbReference type="Proteomes" id="UP000730481">
    <property type="component" value="Unassembled WGS sequence"/>
</dbReference>
<dbReference type="InterPro" id="IPR003959">
    <property type="entry name" value="ATPase_AAA_core"/>
</dbReference>
<dbReference type="EMBL" id="PVQB02000279">
    <property type="protein sequence ID" value="KAF4339550.1"/>
    <property type="molecule type" value="Genomic_DNA"/>
</dbReference>
<organism evidence="3 4">
    <name type="scientific">Fusarium beomiforme</name>
    <dbReference type="NCBI Taxonomy" id="44412"/>
    <lineage>
        <taxon>Eukaryota</taxon>
        <taxon>Fungi</taxon>
        <taxon>Dikarya</taxon>
        <taxon>Ascomycota</taxon>
        <taxon>Pezizomycotina</taxon>
        <taxon>Sordariomycetes</taxon>
        <taxon>Hypocreomycetidae</taxon>
        <taxon>Hypocreales</taxon>
        <taxon>Nectriaceae</taxon>
        <taxon>Fusarium</taxon>
        <taxon>Fusarium burgessii species complex</taxon>
    </lineage>
</organism>
<dbReference type="GO" id="GO:0005524">
    <property type="term" value="F:ATP binding"/>
    <property type="evidence" value="ECO:0007669"/>
    <property type="project" value="InterPro"/>
</dbReference>
<dbReference type="Gene3D" id="3.40.50.300">
    <property type="entry name" value="P-loop containing nucleotide triphosphate hydrolases"/>
    <property type="match status" value="1"/>
</dbReference>
<dbReference type="OrthoDB" id="10042665at2759"/>
<evidence type="ECO:0000259" key="2">
    <source>
        <dbReference type="SMART" id="SM00382"/>
    </source>
</evidence>
<dbReference type="InterPro" id="IPR054289">
    <property type="entry name" value="DUF7025"/>
</dbReference>
<dbReference type="InterPro" id="IPR056599">
    <property type="entry name" value="AAA_lid_fung"/>
</dbReference>
<dbReference type="InterPro" id="IPR027417">
    <property type="entry name" value="P-loop_NTPase"/>
</dbReference>